<gene>
    <name evidence="4" type="ORF">FE782_05285</name>
</gene>
<dbReference type="SUPFAM" id="SSF48208">
    <property type="entry name" value="Six-hairpin glycosidases"/>
    <property type="match status" value="1"/>
</dbReference>
<protein>
    <submittedName>
        <fullName evidence="4">Glycoside hydrolase family 95 protein</fullName>
    </submittedName>
</protein>
<dbReference type="Proteomes" id="UP000309676">
    <property type="component" value="Unassembled WGS sequence"/>
</dbReference>
<feature type="domain" description="Glycosyl hydrolase family 95 N-terminal" evidence="1">
    <location>
        <begin position="3"/>
        <end position="253"/>
    </location>
</feature>
<reference evidence="4 5" key="1">
    <citation type="submission" date="2019-05" db="EMBL/GenBank/DDBJ databases">
        <authorList>
            <person name="Narsing Rao M.P."/>
            <person name="Li W.J."/>
        </authorList>
    </citation>
    <scope>NUCLEOTIDE SEQUENCE [LARGE SCALE GENOMIC DNA]</scope>
    <source>
        <strain evidence="4 5">SYSU_K30003</strain>
    </source>
</reference>
<comment type="caution">
    <text evidence="4">The sequence shown here is derived from an EMBL/GenBank/DDBJ whole genome shotgun (WGS) entry which is preliminary data.</text>
</comment>
<keyword evidence="5" id="KW-1185">Reference proteome</keyword>
<organism evidence="4 5">
    <name type="scientific">Paenibacillus antri</name>
    <dbReference type="NCBI Taxonomy" id="2582848"/>
    <lineage>
        <taxon>Bacteria</taxon>
        <taxon>Bacillati</taxon>
        <taxon>Bacillota</taxon>
        <taxon>Bacilli</taxon>
        <taxon>Bacillales</taxon>
        <taxon>Paenibacillaceae</taxon>
        <taxon>Paenibacillus</taxon>
    </lineage>
</organism>
<dbReference type="Gene3D" id="2.60.40.1180">
    <property type="entry name" value="Golgi alpha-mannosidase II"/>
    <property type="match status" value="1"/>
</dbReference>
<sequence length="811" mass="89020">MKLEYDKPARLWTEALPVGNGRLGGMAFGGVDLERIQLNEDTLWSGSPRDGNNPKAREALPRIRRLIAEERYEEAEALSKQSMMGPYTQTYLPFGDLHVRFWHGQLASAYRRELDLADGVARVRFRIGGVSYMRETFASAPDDVLVVRLAADRAGALSFRATLSSPLRHTQAPADGETLALRGYCPENVDPSYYDTDEPLRYGDPATTTAMRFEGRLAVRLEGGGSARIDADGLHVEGATAATLLFAGATSFAGFDRPPGDGGLEPGALAARALEAAAAKPYAALLAAHVADHRSLMDRVAFELDAPSPAPDGLAADARIRAFGGRDPRLVELLFHYGRYLMIAGSRPGAQPLNLQGIWSHEARPVWSCNYTLNINAQMNYWPAETCNLAECHEPLLRFVGELAENGRKTAEIHYGCRGWTAHHNSDVWRQSWPPGDDGHGNPLWANWPMGGVWLCRHLWEHYIFGGDIEYLRERAYPVMREAALFCLDWLVEDGRGGLITSPSTSPEHRFRLEDGRTPALGVATTMDMSLIRELFGNVLAAADTLGVDEPLRAELEAARARLRPPRIGEDGRLLEWSAPYGDEDRFHRHVSHLYDVFPGDAMTAARTPTLFRAARASLESRGDGGTGWSIGWKINLWARFRDGNRALSLIERLLTPVEDDGGMDFHRGGVYANLFDAHPPFQIDGNFGATAGIAEMLLQSHDGEIRLLPALPDAWRNGRFAGLRARGGFEIDLRWTDGAPREAVVRAKSSGVCAIRASAAPFAAERDGANVTTEVDADGISRFRTEAGGTYRLIFGRASRASSANRAPSL</sequence>
<dbReference type="Pfam" id="PF21307">
    <property type="entry name" value="Glyco_hydro_95_C"/>
    <property type="match status" value="1"/>
</dbReference>
<feature type="domain" description="Alpha fucosidase A-like C-terminal" evidence="2">
    <location>
        <begin position="700"/>
        <end position="794"/>
    </location>
</feature>
<dbReference type="PIRSF" id="PIRSF007663">
    <property type="entry name" value="UCP007663"/>
    <property type="match status" value="1"/>
</dbReference>
<feature type="domain" description="Glycosyl hydrolase family 95 catalytic" evidence="3">
    <location>
        <begin position="282"/>
        <end position="698"/>
    </location>
</feature>
<dbReference type="Pfam" id="PF22124">
    <property type="entry name" value="Glyco_hydro_95_cat"/>
    <property type="match status" value="1"/>
</dbReference>
<name>A0A5R9GGX5_9BACL</name>
<dbReference type="PANTHER" id="PTHR31084:SF0">
    <property type="entry name" value="ALPHA-L-FUCOSIDASE 2"/>
    <property type="match status" value="1"/>
</dbReference>
<dbReference type="GO" id="GO:0004560">
    <property type="term" value="F:alpha-L-fucosidase activity"/>
    <property type="evidence" value="ECO:0007669"/>
    <property type="project" value="InterPro"/>
</dbReference>
<dbReference type="Pfam" id="PF14498">
    <property type="entry name" value="Glyco_hyd_65N_2"/>
    <property type="match status" value="1"/>
</dbReference>
<dbReference type="FunFam" id="1.50.10.10:FF:000028">
    <property type="entry name" value="Alpha-L-fucosidase 2"/>
    <property type="match status" value="1"/>
</dbReference>
<evidence type="ECO:0000259" key="3">
    <source>
        <dbReference type="Pfam" id="PF22124"/>
    </source>
</evidence>
<dbReference type="AlphaFoldDB" id="A0A5R9GGX5"/>
<dbReference type="RefSeq" id="WP_138193004.1">
    <property type="nucleotide sequence ID" value="NZ_VCIW01000002.1"/>
</dbReference>
<evidence type="ECO:0000313" key="5">
    <source>
        <dbReference type="Proteomes" id="UP000309676"/>
    </source>
</evidence>
<dbReference type="InterPro" id="IPR013780">
    <property type="entry name" value="Glyco_hydro_b"/>
</dbReference>
<dbReference type="InterPro" id="IPR016518">
    <property type="entry name" value="Alpha-L-fucosidase"/>
</dbReference>
<proteinExistence type="predicted"/>
<evidence type="ECO:0000259" key="2">
    <source>
        <dbReference type="Pfam" id="PF21307"/>
    </source>
</evidence>
<dbReference type="InterPro" id="IPR027414">
    <property type="entry name" value="GH95_N_dom"/>
</dbReference>
<dbReference type="Gene3D" id="2.70.98.50">
    <property type="entry name" value="putative glycoside hydrolase family protein from bacillus halodurans"/>
    <property type="match status" value="1"/>
</dbReference>
<dbReference type="InterPro" id="IPR049053">
    <property type="entry name" value="AFCA-like_C"/>
</dbReference>
<keyword evidence="4" id="KW-0378">Hydrolase</keyword>
<accession>A0A5R9GGX5</accession>
<evidence type="ECO:0000259" key="1">
    <source>
        <dbReference type="Pfam" id="PF14498"/>
    </source>
</evidence>
<dbReference type="PANTHER" id="PTHR31084">
    <property type="entry name" value="ALPHA-L-FUCOSIDASE 2"/>
    <property type="match status" value="1"/>
</dbReference>
<dbReference type="GO" id="GO:0005975">
    <property type="term" value="P:carbohydrate metabolic process"/>
    <property type="evidence" value="ECO:0007669"/>
    <property type="project" value="InterPro"/>
</dbReference>
<dbReference type="OrthoDB" id="9802600at2"/>
<dbReference type="EMBL" id="VCIW01000002">
    <property type="protein sequence ID" value="TLS53686.1"/>
    <property type="molecule type" value="Genomic_DNA"/>
</dbReference>
<dbReference type="InterPro" id="IPR054363">
    <property type="entry name" value="GH95_cat"/>
</dbReference>
<dbReference type="InterPro" id="IPR008928">
    <property type="entry name" value="6-hairpin_glycosidase_sf"/>
</dbReference>
<evidence type="ECO:0000313" key="4">
    <source>
        <dbReference type="EMBL" id="TLS53686.1"/>
    </source>
</evidence>